<dbReference type="STRING" id="563176.SAMN04488090_1215"/>
<evidence type="ECO:0000256" key="1">
    <source>
        <dbReference type="SAM" id="SignalP"/>
    </source>
</evidence>
<organism evidence="2 3">
    <name type="scientific">Siphonobacter aquaeclarae</name>
    <dbReference type="NCBI Taxonomy" id="563176"/>
    <lineage>
        <taxon>Bacteria</taxon>
        <taxon>Pseudomonadati</taxon>
        <taxon>Bacteroidota</taxon>
        <taxon>Cytophagia</taxon>
        <taxon>Cytophagales</taxon>
        <taxon>Cytophagaceae</taxon>
        <taxon>Siphonobacter</taxon>
    </lineage>
</organism>
<feature type="signal peptide" evidence="1">
    <location>
        <begin position="1"/>
        <end position="17"/>
    </location>
</feature>
<accession>A0A1G9L249</accession>
<dbReference type="EMBL" id="FNGS01000002">
    <property type="protein sequence ID" value="SDL55886.1"/>
    <property type="molecule type" value="Genomic_DNA"/>
</dbReference>
<dbReference type="OrthoDB" id="965833at2"/>
<feature type="chain" id="PRO_5011621103" description="DUF4140 domain-containing protein" evidence="1">
    <location>
        <begin position="18"/>
        <end position="173"/>
    </location>
</feature>
<dbReference type="AlphaFoldDB" id="A0A1G9L249"/>
<keyword evidence="1" id="KW-0732">Signal</keyword>
<sequence length="173" mass="19701">MKPLLILCLLIAATASGQVRETVPDTVKLKLKTKVVVREAVPGDSLTIRRRVVYRDSLPDTTRVYRMPPAIPDSLRILKPNPKAHRDEAAQANLEREDWTGKVRMLREDVEKEQSMLRNAGKKSATLETYHRQLTDLEERFRRAGTRSEWQQISRSAAPLLSKISAYLAAGRR</sequence>
<gene>
    <name evidence="2" type="ORF">SAMN04488090_1215</name>
</gene>
<evidence type="ECO:0008006" key="4">
    <source>
        <dbReference type="Google" id="ProtNLM"/>
    </source>
</evidence>
<name>A0A1G9L249_9BACT</name>
<evidence type="ECO:0000313" key="2">
    <source>
        <dbReference type="EMBL" id="SDL55886.1"/>
    </source>
</evidence>
<keyword evidence="3" id="KW-1185">Reference proteome</keyword>
<proteinExistence type="predicted"/>
<protein>
    <recommendedName>
        <fullName evidence="4">DUF4140 domain-containing protein</fullName>
    </recommendedName>
</protein>
<reference evidence="2 3" key="1">
    <citation type="submission" date="2016-10" db="EMBL/GenBank/DDBJ databases">
        <authorList>
            <person name="de Groot N.N."/>
        </authorList>
    </citation>
    <scope>NUCLEOTIDE SEQUENCE [LARGE SCALE GENOMIC DNA]</scope>
    <source>
        <strain evidence="2 3">DSM 21668</strain>
    </source>
</reference>
<evidence type="ECO:0000313" key="3">
    <source>
        <dbReference type="Proteomes" id="UP000198901"/>
    </source>
</evidence>
<dbReference type="RefSeq" id="WP_093199087.1">
    <property type="nucleotide sequence ID" value="NZ_FNGS01000002.1"/>
</dbReference>
<dbReference type="Proteomes" id="UP000198901">
    <property type="component" value="Unassembled WGS sequence"/>
</dbReference>